<evidence type="ECO:0000259" key="3">
    <source>
        <dbReference type="PROSITE" id="PS50110"/>
    </source>
</evidence>
<dbReference type="Gene3D" id="3.40.50.2300">
    <property type="match status" value="1"/>
</dbReference>
<dbReference type="InterPro" id="IPR036388">
    <property type="entry name" value="WH-like_DNA-bd_sf"/>
</dbReference>
<gene>
    <name evidence="4" type="ORF">EV139_2395</name>
</gene>
<evidence type="ECO:0000256" key="2">
    <source>
        <dbReference type="PROSITE-ProRule" id="PRU00169"/>
    </source>
</evidence>
<evidence type="ECO:0000313" key="4">
    <source>
        <dbReference type="EMBL" id="RZT62695.1"/>
    </source>
</evidence>
<reference evidence="4 5" key="1">
    <citation type="journal article" date="2015" name="Stand. Genomic Sci.">
        <title>Genomic Encyclopedia of Bacterial and Archaeal Type Strains, Phase III: the genomes of soil and plant-associated and newly described type strains.</title>
        <authorList>
            <person name="Whitman W.B."/>
            <person name="Woyke T."/>
            <person name="Klenk H.P."/>
            <person name="Zhou Y."/>
            <person name="Lilburn T.G."/>
            <person name="Beck B.J."/>
            <person name="De Vos P."/>
            <person name="Vandamme P."/>
            <person name="Eisen J.A."/>
            <person name="Garrity G."/>
            <person name="Hugenholtz P."/>
            <person name="Kyrpides N.C."/>
        </authorList>
    </citation>
    <scope>NUCLEOTIDE SEQUENCE [LARGE SCALE GENOMIC DNA]</scope>
    <source>
        <strain evidence="4 5">RF6</strain>
    </source>
</reference>
<organism evidence="4 5">
    <name type="scientific">Leucobacter luti</name>
    <dbReference type="NCBI Taxonomy" id="340320"/>
    <lineage>
        <taxon>Bacteria</taxon>
        <taxon>Bacillati</taxon>
        <taxon>Actinomycetota</taxon>
        <taxon>Actinomycetes</taxon>
        <taxon>Micrococcales</taxon>
        <taxon>Microbacteriaceae</taxon>
        <taxon>Leucobacter</taxon>
    </lineage>
</organism>
<keyword evidence="2" id="KW-0597">Phosphoprotein</keyword>
<accession>A0A4Q7TPH1</accession>
<dbReference type="Proteomes" id="UP000291832">
    <property type="component" value="Unassembled WGS sequence"/>
</dbReference>
<dbReference type="GO" id="GO:0003677">
    <property type="term" value="F:DNA binding"/>
    <property type="evidence" value="ECO:0007669"/>
    <property type="project" value="UniProtKB-KW"/>
</dbReference>
<dbReference type="PANTHER" id="PTHR45566:SF2">
    <property type="entry name" value="NARL SUBFAMILY"/>
    <property type="match status" value="1"/>
</dbReference>
<dbReference type="AlphaFoldDB" id="A0A4Q7TPH1"/>
<keyword evidence="1" id="KW-0238">DNA-binding</keyword>
<dbReference type="SUPFAM" id="SSF52172">
    <property type="entry name" value="CheY-like"/>
    <property type="match status" value="1"/>
</dbReference>
<protein>
    <submittedName>
        <fullName evidence="4">LuxR family two component transcriptional regulator</fullName>
    </submittedName>
</protein>
<sequence length="221" mass="23731">MNTARIAIVEDHLLQRTRTEELLRRAGAYEIVFSGESAPDFTRWAEATPRSGRPHLLLLDLMVDRRPSVSPAQVEVMVKAGLKVLVLSALASPTLVRQVVRAGVSGVVGKRDSEADILAAIAAVLSGAEWMTPELASVIAGDPDRPALSVQEERALVLYASGLSVDEIGAAMNIGRATAKQYLDRVKKKYASVGVPVRSKLDYGRVAWADGYLDPSLPSDG</sequence>
<proteinExistence type="predicted"/>
<dbReference type="RefSeq" id="WP_130454573.1">
    <property type="nucleotide sequence ID" value="NZ_QYAG01000002.1"/>
</dbReference>
<dbReference type="InterPro" id="IPR001789">
    <property type="entry name" value="Sig_transdc_resp-reg_receiver"/>
</dbReference>
<comment type="caution">
    <text evidence="4">The sequence shown here is derived from an EMBL/GenBank/DDBJ whole genome shotgun (WGS) entry which is preliminary data.</text>
</comment>
<dbReference type="Gene3D" id="1.10.10.10">
    <property type="entry name" value="Winged helix-like DNA-binding domain superfamily/Winged helix DNA-binding domain"/>
    <property type="match status" value="1"/>
</dbReference>
<feature type="domain" description="Response regulatory" evidence="3">
    <location>
        <begin position="5"/>
        <end position="125"/>
    </location>
</feature>
<dbReference type="OrthoDB" id="4928917at2"/>
<dbReference type="InterPro" id="IPR016032">
    <property type="entry name" value="Sig_transdc_resp-reg_C-effctor"/>
</dbReference>
<keyword evidence="5" id="KW-1185">Reference proteome</keyword>
<dbReference type="InterPro" id="IPR011006">
    <property type="entry name" value="CheY-like_superfamily"/>
</dbReference>
<dbReference type="SUPFAM" id="SSF46894">
    <property type="entry name" value="C-terminal effector domain of the bipartite response regulators"/>
    <property type="match status" value="1"/>
</dbReference>
<dbReference type="InterPro" id="IPR051015">
    <property type="entry name" value="EvgA-like"/>
</dbReference>
<evidence type="ECO:0000313" key="5">
    <source>
        <dbReference type="Proteomes" id="UP000291832"/>
    </source>
</evidence>
<dbReference type="GO" id="GO:0006355">
    <property type="term" value="P:regulation of DNA-templated transcription"/>
    <property type="evidence" value="ECO:0007669"/>
    <property type="project" value="InterPro"/>
</dbReference>
<dbReference type="EMBL" id="SHKI01000006">
    <property type="protein sequence ID" value="RZT62695.1"/>
    <property type="molecule type" value="Genomic_DNA"/>
</dbReference>
<dbReference type="PANTHER" id="PTHR45566">
    <property type="entry name" value="HTH-TYPE TRANSCRIPTIONAL REGULATOR YHJB-RELATED"/>
    <property type="match status" value="1"/>
</dbReference>
<dbReference type="PROSITE" id="PS50110">
    <property type="entry name" value="RESPONSE_REGULATORY"/>
    <property type="match status" value="1"/>
</dbReference>
<name>A0A4Q7TPH1_9MICO</name>
<feature type="modified residue" description="4-aspartylphosphate" evidence="2">
    <location>
        <position position="60"/>
    </location>
</feature>
<dbReference type="GO" id="GO:0000160">
    <property type="term" value="P:phosphorelay signal transduction system"/>
    <property type="evidence" value="ECO:0007669"/>
    <property type="project" value="InterPro"/>
</dbReference>
<evidence type="ECO:0000256" key="1">
    <source>
        <dbReference type="ARBA" id="ARBA00023125"/>
    </source>
</evidence>
<dbReference type="SMART" id="SM00448">
    <property type="entry name" value="REC"/>
    <property type="match status" value="1"/>
</dbReference>